<keyword evidence="4" id="KW-0548">Nucleotidyltransferase</keyword>
<dbReference type="Proteomes" id="UP000244940">
    <property type="component" value="Unassembled WGS sequence"/>
</dbReference>
<dbReference type="PANTHER" id="PTHR46173:SF1">
    <property type="entry name" value="CCA TRNA NUCLEOTIDYLTRANSFERASE 1, MITOCHONDRIAL"/>
    <property type="match status" value="1"/>
</dbReference>
<keyword evidence="3" id="KW-0819">tRNA processing</keyword>
<evidence type="ECO:0000256" key="4">
    <source>
        <dbReference type="ARBA" id="ARBA00022695"/>
    </source>
</evidence>
<dbReference type="GeneID" id="94363610"/>
<evidence type="ECO:0000259" key="10">
    <source>
        <dbReference type="Pfam" id="PF12627"/>
    </source>
</evidence>
<evidence type="ECO:0000313" key="12">
    <source>
        <dbReference type="Proteomes" id="UP000244940"/>
    </source>
</evidence>
<dbReference type="InterPro" id="IPR043519">
    <property type="entry name" value="NT_sf"/>
</dbReference>
<feature type="domain" description="tRNA nucleotidyltransferase/poly(A) polymerase RNA and SrmB- binding" evidence="10">
    <location>
        <begin position="182"/>
        <end position="239"/>
    </location>
</feature>
<dbReference type="Gene3D" id="1.10.3090.10">
    <property type="entry name" value="cca-adding enzyme, domain 2"/>
    <property type="match status" value="1"/>
</dbReference>
<evidence type="ECO:0000313" key="11">
    <source>
        <dbReference type="EMBL" id="PWE31760.1"/>
    </source>
</evidence>
<comment type="caution">
    <text evidence="11">The sequence shown here is derived from an EMBL/GenBank/DDBJ whole genome shotgun (WGS) entry which is preliminary data.</text>
</comment>
<dbReference type="RefSeq" id="WP_109531561.1">
    <property type="nucleotide sequence ID" value="NZ_QEYD01000001.1"/>
</dbReference>
<dbReference type="Pfam" id="PF01743">
    <property type="entry name" value="PolyA_pol"/>
    <property type="match status" value="1"/>
</dbReference>
<sequence length="383" mass="40882">MRVSGEWLEKPGTQAVLSMLTGAGHHALAVGGCVRNALLGVPVTDVDIATDALPERVMELARAAGLKPVPTGIAHGTVTVVSDGEGYEVTTFRHDEESFGRHARVSFGATLEQDAARRDFTMNALYADASGAVVDPLGGLPDLQARRLRFIRDADARIREDYLRILRFFRFHAQYGDPEQGLDPDALAACADHADQLGTLSAERITAELKKLLAAPDPAPAVAAMAQAGVLRQVLPGAQAQALPVLVHLEGDKPGGFLRRLAVLTPDIGTLRLSKAEARDFDKLRAAFSGMDSPAALGWTLGLRLGTDALLGRAALLETPPAPDWRAGVMRGAQADFPLKPKDLMPMLLGPALGLALSRAQKHWLEHDLQPTRDELLALLGLA</sequence>
<dbReference type="InterPro" id="IPR032828">
    <property type="entry name" value="PolyA_RNA-bd"/>
</dbReference>
<keyword evidence="6" id="KW-0547">Nucleotide-binding</keyword>
<dbReference type="InterPro" id="IPR050264">
    <property type="entry name" value="Bact_CCA-adding_enz_type3_sf"/>
</dbReference>
<evidence type="ECO:0000256" key="7">
    <source>
        <dbReference type="ARBA" id="ARBA00022842"/>
    </source>
</evidence>
<proteinExistence type="inferred from homology"/>
<evidence type="ECO:0000256" key="1">
    <source>
        <dbReference type="ARBA" id="ARBA00001946"/>
    </source>
</evidence>
<evidence type="ECO:0000259" key="9">
    <source>
        <dbReference type="Pfam" id="PF01743"/>
    </source>
</evidence>
<dbReference type="Pfam" id="PF12627">
    <property type="entry name" value="PolyA_pol_RNAbd"/>
    <property type="match status" value="1"/>
</dbReference>
<dbReference type="InterPro" id="IPR002646">
    <property type="entry name" value="PolA_pol_head_dom"/>
</dbReference>
<dbReference type="OrthoDB" id="9805698at2"/>
<reference evidence="11 12" key="1">
    <citation type="submission" date="2018-05" db="EMBL/GenBank/DDBJ databases">
        <title>Pararhodobacter marina sp. nov., isolated from deep-sea water of the Indian Ocean.</title>
        <authorList>
            <person name="Lai Q.Sr."/>
            <person name="Liu X."/>
            <person name="Shao Z."/>
        </authorList>
    </citation>
    <scope>NUCLEOTIDE SEQUENCE [LARGE SCALE GENOMIC DNA]</scope>
    <source>
        <strain evidence="11 12">CIC4N-9</strain>
    </source>
</reference>
<keyword evidence="5" id="KW-0479">Metal-binding</keyword>
<evidence type="ECO:0000256" key="6">
    <source>
        <dbReference type="ARBA" id="ARBA00022741"/>
    </source>
</evidence>
<accession>A0A2U2CIQ1</accession>
<dbReference type="GO" id="GO:0000166">
    <property type="term" value="F:nucleotide binding"/>
    <property type="evidence" value="ECO:0007669"/>
    <property type="project" value="UniProtKB-KW"/>
</dbReference>
<dbReference type="SUPFAM" id="SSF81301">
    <property type="entry name" value="Nucleotidyltransferase"/>
    <property type="match status" value="1"/>
</dbReference>
<dbReference type="GO" id="GO:0046872">
    <property type="term" value="F:metal ion binding"/>
    <property type="evidence" value="ECO:0007669"/>
    <property type="project" value="UniProtKB-KW"/>
</dbReference>
<evidence type="ECO:0000256" key="8">
    <source>
        <dbReference type="RuleBase" id="RU003953"/>
    </source>
</evidence>
<evidence type="ECO:0000256" key="5">
    <source>
        <dbReference type="ARBA" id="ARBA00022723"/>
    </source>
</evidence>
<gene>
    <name evidence="11" type="ORF">C4N9_01790</name>
</gene>
<organism evidence="11 12">
    <name type="scientific">Pararhodobacter marinus</name>
    <dbReference type="NCBI Taxonomy" id="2184063"/>
    <lineage>
        <taxon>Bacteria</taxon>
        <taxon>Pseudomonadati</taxon>
        <taxon>Pseudomonadota</taxon>
        <taxon>Alphaproteobacteria</taxon>
        <taxon>Rhodobacterales</taxon>
        <taxon>Paracoccaceae</taxon>
        <taxon>Pararhodobacter</taxon>
    </lineage>
</organism>
<dbReference type="AlphaFoldDB" id="A0A2U2CIQ1"/>
<dbReference type="GO" id="GO:0008033">
    <property type="term" value="P:tRNA processing"/>
    <property type="evidence" value="ECO:0007669"/>
    <property type="project" value="UniProtKB-KW"/>
</dbReference>
<dbReference type="SUPFAM" id="SSF81891">
    <property type="entry name" value="Poly A polymerase C-terminal region-like"/>
    <property type="match status" value="1"/>
</dbReference>
<keyword evidence="2 8" id="KW-0808">Transferase</keyword>
<evidence type="ECO:0000256" key="2">
    <source>
        <dbReference type="ARBA" id="ARBA00022679"/>
    </source>
</evidence>
<dbReference type="EMBL" id="QEYD01000001">
    <property type="protein sequence ID" value="PWE31760.1"/>
    <property type="molecule type" value="Genomic_DNA"/>
</dbReference>
<comment type="cofactor">
    <cofactor evidence="1">
        <name>Mg(2+)</name>
        <dbReference type="ChEBI" id="CHEBI:18420"/>
    </cofactor>
</comment>
<dbReference type="Gene3D" id="3.30.460.10">
    <property type="entry name" value="Beta Polymerase, domain 2"/>
    <property type="match status" value="1"/>
</dbReference>
<feature type="domain" description="Poly A polymerase head" evidence="9">
    <location>
        <begin position="30"/>
        <end position="149"/>
    </location>
</feature>
<dbReference type="GO" id="GO:0000049">
    <property type="term" value="F:tRNA binding"/>
    <property type="evidence" value="ECO:0007669"/>
    <property type="project" value="TreeGrafter"/>
</dbReference>
<dbReference type="PROSITE" id="PS51257">
    <property type="entry name" value="PROKAR_LIPOPROTEIN"/>
    <property type="match status" value="1"/>
</dbReference>
<dbReference type="PANTHER" id="PTHR46173">
    <property type="entry name" value="CCA TRNA NUCLEOTIDYLTRANSFERASE 1, MITOCHONDRIAL"/>
    <property type="match status" value="1"/>
</dbReference>
<protein>
    <submittedName>
        <fullName evidence="11">CCA tRNA nucleotidyltransferase</fullName>
    </submittedName>
</protein>
<keyword evidence="8" id="KW-0694">RNA-binding</keyword>
<keyword evidence="12" id="KW-1185">Reference proteome</keyword>
<keyword evidence="7" id="KW-0460">Magnesium</keyword>
<evidence type="ECO:0000256" key="3">
    <source>
        <dbReference type="ARBA" id="ARBA00022694"/>
    </source>
</evidence>
<comment type="similarity">
    <text evidence="8">Belongs to the tRNA nucleotidyltransferase/poly(A) polymerase family.</text>
</comment>
<dbReference type="GO" id="GO:0016779">
    <property type="term" value="F:nucleotidyltransferase activity"/>
    <property type="evidence" value="ECO:0007669"/>
    <property type="project" value="UniProtKB-KW"/>
</dbReference>
<dbReference type="CDD" id="cd05398">
    <property type="entry name" value="NT_ClassII-CCAase"/>
    <property type="match status" value="1"/>
</dbReference>
<name>A0A2U2CIQ1_9RHOB</name>